<dbReference type="Pfam" id="PF13671">
    <property type="entry name" value="AAA_33"/>
    <property type="match status" value="1"/>
</dbReference>
<proteinExistence type="predicted"/>
<accession>A0A5S4FB88</accession>
<reference evidence="2 3" key="1">
    <citation type="submission" date="2019-05" db="EMBL/GenBank/DDBJ databases">
        <title>Draft genome sequence of Nonomuraea zeae DSM 100528.</title>
        <authorList>
            <person name="Saricaoglu S."/>
            <person name="Isik K."/>
        </authorList>
    </citation>
    <scope>NUCLEOTIDE SEQUENCE [LARGE SCALE GENOMIC DNA]</scope>
    <source>
        <strain evidence="2 3">DSM 100528</strain>
    </source>
</reference>
<dbReference type="AlphaFoldDB" id="A0A5S4FB88"/>
<protein>
    <submittedName>
        <fullName evidence="2">ATP-binding protein</fullName>
    </submittedName>
</protein>
<evidence type="ECO:0000313" key="3">
    <source>
        <dbReference type="Proteomes" id="UP000306628"/>
    </source>
</evidence>
<organism evidence="2 3">
    <name type="scientific">Nonomuraea zeae</name>
    <dbReference type="NCBI Taxonomy" id="1642303"/>
    <lineage>
        <taxon>Bacteria</taxon>
        <taxon>Bacillati</taxon>
        <taxon>Actinomycetota</taxon>
        <taxon>Actinomycetes</taxon>
        <taxon>Streptosporangiales</taxon>
        <taxon>Streptosporangiaceae</taxon>
        <taxon>Nonomuraea</taxon>
    </lineage>
</organism>
<sequence>MELPDFPQRTTDPGACVASSEGADAAPGRLILLCGLPGSGKTTIAKRLAAGLPLIRLCPDEWLADLGIDLHEEEPRDRLERRLWRHAQDLLRLGQSVILEYGFWARAERDELRRTARALGVAVELRYLAVPFEELCRRLESRNASATPGTAVVTRDMIERWAALFEAPTDEELALFDAPEPARDARERSRPA</sequence>
<keyword evidence="2" id="KW-0067">ATP-binding</keyword>
<name>A0A5S4FB88_9ACTN</name>
<comment type="caution">
    <text evidence="2">The sequence shown here is derived from an EMBL/GenBank/DDBJ whole genome shotgun (WGS) entry which is preliminary data.</text>
</comment>
<dbReference type="SUPFAM" id="SSF52540">
    <property type="entry name" value="P-loop containing nucleoside triphosphate hydrolases"/>
    <property type="match status" value="1"/>
</dbReference>
<gene>
    <name evidence="2" type="ORF">ETD85_56415</name>
</gene>
<keyword evidence="2" id="KW-0547">Nucleotide-binding</keyword>
<dbReference type="InterPro" id="IPR027417">
    <property type="entry name" value="P-loop_NTPase"/>
</dbReference>
<dbReference type="OrthoDB" id="2639622at2"/>
<evidence type="ECO:0000256" key="1">
    <source>
        <dbReference type="SAM" id="MobiDB-lite"/>
    </source>
</evidence>
<dbReference type="GO" id="GO:0005524">
    <property type="term" value="F:ATP binding"/>
    <property type="evidence" value="ECO:0007669"/>
    <property type="project" value="UniProtKB-KW"/>
</dbReference>
<dbReference type="EMBL" id="VCKX01000400">
    <property type="protein sequence ID" value="TMR14998.1"/>
    <property type="molecule type" value="Genomic_DNA"/>
</dbReference>
<feature type="region of interest" description="Disordered" evidence="1">
    <location>
        <begin position="1"/>
        <end position="21"/>
    </location>
</feature>
<evidence type="ECO:0000313" key="2">
    <source>
        <dbReference type="EMBL" id="TMR14998.1"/>
    </source>
</evidence>
<dbReference type="Proteomes" id="UP000306628">
    <property type="component" value="Unassembled WGS sequence"/>
</dbReference>
<dbReference type="Gene3D" id="3.40.50.300">
    <property type="entry name" value="P-loop containing nucleotide triphosphate hydrolases"/>
    <property type="match status" value="1"/>
</dbReference>
<keyword evidence="3" id="KW-1185">Reference proteome</keyword>